<dbReference type="SUPFAM" id="SSF57783">
    <property type="entry name" value="Zinc beta-ribbon"/>
    <property type="match status" value="1"/>
</dbReference>
<gene>
    <name evidence="12" type="primary">dnaG</name>
    <name evidence="15" type="ORF">E5986_02920</name>
</gene>
<dbReference type="SMART" id="SM00400">
    <property type="entry name" value="ZnF_CHCC"/>
    <property type="match status" value="1"/>
</dbReference>
<dbReference type="InterPro" id="IPR002694">
    <property type="entry name" value="Znf_CHC2"/>
</dbReference>
<dbReference type="PROSITE" id="PS50880">
    <property type="entry name" value="TOPRIM"/>
    <property type="match status" value="1"/>
</dbReference>
<dbReference type="Pfam" id="PF08275">
    <property type="entry name" value="DNAG_N"/>
    <property type="match status" value="1"/>
</dbReference>
<dbReference type="InterPro" id="IPR050219">
    <property type="entry name" value="DnaG_primase"/>
</dbReference>
<evidence type="ECO:0000256" key="7">
    <source>
        <dbReference type="ARBA" id="ARBA00022771"/>
    </source>
</evidence>
<keyword evidence="5 12" id="KW-0235">DNA replication</keyword>
<dbReference type="FunFam" id="3.90.580.10:FF:000001">
    <property type="entry name" value="DNA primase"/>
    <property type="match status" value="1"/>
</dbReference>
<dbReference type="PANTHER" id="PTHR30313:SF2">
    <property type="entry name" value="DNA PRIMASE"/>
    <property type="match status" value="1"/>
</dbReference>
<dbReference type="GO" id="GO:0000428">
    <property type="term" value="C:DNA-directed RNA polymerase complex"/>
    <property type="evidence" value="ECO:0007669"/>
    <property type="project" value="UniProtKB-KW"/>
</dbReference>
<keyword evidence="3 12" id="KW-0808">Transferase</keyword>
<feature type="zinc finger region" description="CHC2-type" evidence="12">
    <location>
        <begin position="79"/>
        <end position="103"/>
    </location>
</feature>
<evidence type="ECO:0000256" key="5">
    <source>
        <dbReference type="ARBA" id="ARBA00022705"/>
    </source>
</evidence>
<comment type="function">
    <text evidence="12">RNA polymerase that catalyzes the synthesis of short RNA molecules used as primers for DNA polymerase during DNA replication.</text>
</comment>
<dbReference type="GO" id="GO:0005737">
    <property type="term" value="C:cytoplasm"/>
    <property type="evidence" value="ECO:0007669"/>
    <property type="project" value="TreeGrafter"/>
</dbReference>
<dbReference type="Pfam" id="PF10410">
    <property type="entry name" value="DnaB_bind"/>
    <property type="match status" value="1"/>
</dbReference>
<dbReference type="InterPro" id="IPR030846">
    <property type="entry name" value="DnaG_bac"/>
</dbReference>
<keyword evidence="1 12" id="KW-0240">DNA-directed RNA polymerase</keyword>
<dbReference type="InterPro" id="IPR036977">
    <property type="entry name" value="DNA_primase_Znf_CHC2"/>
</dbReference>
<dbReference type="GO" id="GO:0003899">
    <property type="term" value="F:DNA-directed RNA polymerase activity"/>
    <property type="evidence" value="ECO:0007669"/>
    <property type="project" value="UniProtKB-UniRule"/>
</dbReference>
<dbReference type="GO" id="GO:1990077">
    <property type="term" value="C:primosome complex"/>
    <property type="evidence" value="ECO:0007669"/>
    <property type="project" value="UniProtKB-KW"/>
</dbReference>
<proteinExistence type="inferred from homology"/>
<accession>A0A4S4G6N6</accession>
<dbReference type="Pfam" id="PF13662">
    <property type="entry name" value="Toprim_4"/>
    <property type="match status" value="1"/>
</dbReference>
<reference evidence="15 16" key="1">
    <citation type="submission" date="2019-04" db="EMBL/GenBank/DDBJ databases">
        <title>Microbes associate with the intestines of laboratory mice.</title>
        <authorList>
            <person name="Navarre W."/>
            <person name="Wong E."/>
            <person name="Huang K.C."/>
            <person name="Tropini C."/>
            <person name="Ng K."/>
            <person name="Yu B."/>
        </authorList>
    </citation>
    <scope>NUCLEOTIDE SEQUENCE [LARGE SCALE GENOMIC DNA]</scope>
    <source>
        <strain evidence="15 16">NM80_B27</strain>
    </source>
</reference>
<dbReference type="Pfam" id="PF01807">
    <property type="entry name" value="Zn_ribbon_DnaG"/>
    <property type="match status" value="1"/>
</dbReference>
<dbReference type="Gene3D" id="3.40.1360.10">
    <property type="match status" value="1"/>
</dbReference>
<evidence type="ECO:0000256" key="2">
    <source>
        <dbReference type="ARBA" id="ARBA00022515"/>
    </source>
</evidence>
<evidence type="ECO:0000256" key="9">
    <source>
        <dbReference type="ARBA" id="ARBA00022842"/>
    </source>
</evidence>
<evidence type="ECO:0000256" key="13">
    <source>
        <dbReference type="SAM" id="MobiDB-lite"/>
    </source>
</evidence>
<dbReference type="InterPro" id="IPR034151">
    <property type="entry name" value="TOPRIM_DnaG_bac"/>
</dbReference>
<evidence type="ECO:0000313" key="16">
    <source>
        <dbReference type="Proteomes" id="UP000308978"/>
    </source>
</evidence>
<dbReference type="AlphaFoldDB" id="A0A4S4G6N6"/>
<dbReference type="InterPro" id="IPR013264">
    <property type="entry name" value="DNAG_N"/>
</dbReference>
<evidence type="ECO:0000256" key="12">
    <source>
        <dbReference type="HAMAP-Rule" id="MF_00974"/>
    </source>
</evidence>
<comment type="subunit">
    <text evidence="12">Monomer. Interacts with DnaB.</text>
</comment>
<keyword evidence="10 12" id="KW-0238">DNA-binding</keyword>
<dbReference type="SMART" id="SM00493">
    <property type="entry name" value="TOPRIM"/>
    <property type="match status" value="1"/>
</dbReference>
<dbReference type="Gene3D" id="3.90.980.10">
    <property type="entry name" value="DNA primase, catalytic core, N-terminal domain"/>
    <property type="match status" value="1"/>
</dbReference>
<keyword evidence="2 12" id="KW-0639">Primosome</keyword>
<dbReference type="PANTHER" id="PTHR30313">
    <property type="entry name" value="DNA PRIMASE"/>
    <property type="match status" value="1"/>
</dbReference>
<dbReference type="GO" id="GO:0008270">
    <property type="term" value="F:zinc ion binding"/>
    <property type="evidence" value="ECO:0007669"/>
    <property type="project" value="UniProtKB-UniRule"/>
</dbReference>
<evidence type="ECO:0000256" key="11">
    <source>
        <dbReference type="ARBA" id="ARBA00023163"/>
    </source>
</evidence>
<keyword evidence="9" id="KW-0460">Magnesium</keyword>
<comment type="caution">
    <text evidence="15">The sequence shown here is derived from an EMBL/GenBank/DDBJ whole genome shotgun (WGS) entry which is preliminary data.</text>
</comment>
<evidence type="ECO:0000259" key="14">
    <source>
        <dbReference type="PROSITE" id="PS50880"/>
    </source>
</evidence>
<dbReference type="InterPro" id="IPR006171">
    <property type="entry name" value="TOPRIM_dom"/>
</dbReference>
<evidence type="ECO:0000256" key="1">
    <source>
        <dbReference type="ARBA" id="ARBA00022478"/>
    </source>
</evidence>
<dbReference type="NCBIfam" id="TIGR01391">
    <property type="entry name" value="dnaG"/>
    <property type="match status" value="1"/>
</dbReference>
<dbReference type="InterPro" id="IPR019475">
    <property type="entry name" value="DNA_primase_DnaB-bd"/>
</dbReference>
<comment type="similarity">
    <text evidence="12">Belongs to the DnaG primase family.</text>
</comment>
<keyword evidence="8 12" id="KW-0862">Zinc</keyword>
<evidence type="ECO:0000256" key="3">
    <source>
        <dbReference type="ARBA" id="ARBA00022679"/>
    </source>
</evidence>
<dbReference type="InterPro" id="IPR006295">
    <property type="entry name" value="DNA_primase_DnaG"/>
</dbReference>
<keyword evidence="11 12" id="KW-0804">Transcription</keyword>
<feature type="compositionally biased region" description="Low complexity" evidence="13">
    <location>
        <begin position="491"/>
        <end position="502"/>
    </location>
</feature>
<keyword evidence="4 12" id="KW-0548">Nucleotidyltransferase</keyword>
<dbReference type="FunFam" id="3.40.1360.10:FF:000002">
    <property type="entry name" value="DNA primase"/>
    <property type="match status" value="1"/>
</dbReference>
<dbReference type="SUPFAM" id="SSF56731">
    <property type="entry name" value="DNA primase core"/>
    <property type="match status" value="1"/>
</dbReference>
<dbReference type="Proteomes" id="UP000308978">
    <property type="component" value="Unassembled WGS sequence"/>
</dbReference>
<name>A0A4S4G6N6_9ACTN</name>
<evidence type="ECO:0000256" key="8">
    <source>
        <dbReference type="ARBA" id="ARBA00022833"/>
    </source>
</evidence>
<comment type="domain">
    <text evidence="12">Contains an N-terminal zinc-binding domain, a central core domain that contains the primase activity, and a C-terminal DnaB-binding domain.</text>
</comment>
<comment type="cofactor">
    <cofactor evidence="12">
        <name>Zn(2+)</name>
        <dbReference type="ChEBI" id="CHEBI:29105"/>
    </cofactor>
    <text evidence="12">Binds 1 zinc ion per monomer.</text>
</comment>
<feature type="domain" description="Toprim" evidence="14">
    <location>
        <begin position="297"/>
        <end position="380"/>
    </location>
</feature>
<keyword evidence="6 12" id="KW-0479">Metal-binding</keyword>
<organism evidence="15 16">
    <name type="scientific">Adlercreutzia caecimuris</name>
    <dbReference type="NCBI Taxonomy" id="671266"/>
    <lineage>
        <taxon>Bacteria</taxon>
        <taxon>Bacillati</taxon>
        <taxon>Actinomycetota</taxon>
        <taxon>Coriobacteriia</taxon>
        <taxon>Eggerthellales</taxon>
        <taxon>Eggerthellaceae</taxon>
        <taxon>Adlercreutzia</taxon>
    </lineage>
</organism>
<comment type="catalytic activity">
    <reaction evidence="12">
        <text>ssDNA + n NTP = ssDNA/pppN(pN)n-1 hybrid + (n-1) diphosphate.</text>
        <dbReference type="EC" id="2.7.7.101"/>
    </reaction>
</comment>
<dbReference type="EC" id="2.7.7.101" evidence="12"/>
<dbReference type="InterPro" id="IPR037068">
    <property type="entry name" value="DNA_primase_core_N_sf"/>
</dbReference>
<dbReference type="CDD" id="cd03364">
    <property type="entry name" value="TOPRIM_DnaG_primases"/>
    <property type="match status" value="1"/>
</dbReference>
<dbReference type="GO" id="GO:0003677">
    <property type="term" value="F:DNA binding"/>
    <property type="evidence" value="ECO:0007669"/>
    <property type="project" value="UniProtKB-KW"/>
</dbReference>
<evidence type="ECO:0000256" key="6">
    <source>
        <dbReference type="ARBA" id="ARBA00022723"/>
    </source>
</evidence>
<evidence type="ECO:0000256" key="4">
    <source>
        <dbReference type="ARBA" id="ARBA00022695"/>
    </source>
</evidence>
<dbReference type="EMBL" id="SSTJ01000002">
    <property type="protein sequence ID" value="THG38382.1"/>
    <property type="molecule type" value="Genomic_DNA"/>
</dbReference>
<dbReference type="Gene3D" id="3.90.580.10">
    <property type="entry name" value="Zinc finger, CHC2-type domain"/>
    <property type="match status" value="1"/>
</dbReference>
<evidence type="ECO:0000256" key="10">
    <source>
        <dbReference type="ARBA" id="ARBA00023125"/>
    </source>
</evidence>
<sequence>MVARFLACRRSRPIVVSETFVCRRGGILHRKKSNGKERGRVAGISDEDIQKVRDASDLIAVVGERVPVKQKGRDFWCCCPLHQEKTPSFKMDPSTQLWHCFGCGEGGDVFAFVMKTEDLTFPEAVRRLAERAHIDIVESGGRAIPASQKARLKEICAHTAEFYHTQLMRGRGAEADAARAYLAGRGFGGDVPRKWNLGFAPGRGALVRHLTQLGFKPADIIAANVALDGRGGPVRDRFYNRVMFPIFDVSGDCIAFGGRVIGTGEPKYLNSGETPLFHKSQVLYGLDHAKAAMASSGVAIVVEGYTDVIALHEAGIENAVATLGTALTMRHIRVLSRHASKRIVYLFDGDAAGQRAADRALAFIDKSMTPEAGRSQVELVAVTLPDNLDPAEFVAARGADALQALVDGAKPLLEYGIDRRLASHNLDTAEGRARALEACLEVLAPIKESILAKDYAVRLAGRLRLRENDVLEALAAKEPARYQDRDRETEAAAVPPRAPQRALSQAERNRLRFEREFLSLVAQNPLVGLAHADALAQIQWHEDVHRILAESILATLAENPAVAPAEVVTRAATATPHAARVLTGGGSVAAAPEVAGAYLAEELALGDAEEAAGALLAQLAAGVSPEEAELLHAAVTALQKDVAARRVAHRALPQE</sequence>
<protein>
    <recommendedName>
        <fullName evidence="12">DNA primase</fullName>
        <ecNumber evidence="12">2.7.7.101</ecNumber>
    </recommendedName>
</protein>
<keyword evidence="7 12" id="KW-0863">Zinc-finger</keyword>
<dbReference type="HAMAP" id="MF_00974">
    <property type="entry name" value="DNA_primase_DnaG"/>
    <property type="match status" value="1"/>
</dbReference>
<dbReference type="GO" id="GO:0006269">
    <property type="term" value="P:DNA replication, synthesis of primer"/>
    <property type="evidence" value="ECO:0007669"/>
    <property type="project" value="UniProtKB-UniRule"/>
</dbReference>
<feature type="compositionally biased region" description="Basic and acidic residues" evidence="13">
    <location>
        <begin position="481"/>
        <end position="490"/>
    </location>
</feature>
<evidence type="ECO:0000313" key="15">
    <source>
        <dbReference type="EMBL" id="THG38382.1"/>
    </source>
</evidence>
<feature type="region of interest" description="Disordered" evidence="13">
    <location>
        <begin position="481"/>
        <end position="503"/>
    </location>
</feature>